<dbReference type="STRING" id="4955.A0A1G4M9J0"/>
<protein>
    <submittedName>
        <fullName evidence="2">LAFE_0C05358g1_1</fullName>
    </submittedName>
</protein>
<dbReference type="CDD" id="cd02859">
    <property type="entry name" value="E_set_AMPKbeta_like_N"/>
    <property type="match status" value="1"/>
</dbReference>
<accession>A0A1G4M9J0</accession>
<feature type="region of interest" description="Disordered" evidence="1">
    <location>
        <begin position="103"/>
        <end position="142"/>
    </location>
</feature>
<dbReference type="Gene3D" id="2.60.40.10">
    <property type="entry name" value="Immunoglobulins"/>
    <property type="match status" value="1"/>
</dbReference>
<sequence>MSKIVFKHPASDETSLSVAGNFSQWNIIPMVHNTTQNQWEYQITDADLQNCSESGGQIRIYFKFIDGNSDWFTDENFAKEIDEHGNENNVMYLDCSSTEKITKNNVDLEDREIPNESEQEGPPSPDPTPLPAGKDKNDEEPPVVISKSDVEGYEEAVNQDQLNKNADSDRPNSADTNISKVANSTGYKGLLQSIISFFRNLFYGWFGMGGEDAGSRTARDS</sequence>
<dbReference type="SUPFAM" id="SSF81296">
    <property type="entry name" value="E set domains"/>
    <property type="match status" value="1"/>
</dbReference>
<dbReference type="OMA" id="WEIQINE"/>
<name>A0A1G4M9J0_LACFM</name>
<dbReference type="Proteomes" id="UP000190831">
    <property type="component" value="Chromosome C"/>
</dbReference>
<organism evidence="2 3">
    <name type="scientific">Lachancea fermentati</name>
    <name type="common">Zygosaccharomyces fermentati</name>
    <dbReference type="NCBI Taxonomy" id="4955"/>
    <lineage>
        <taxon>Eukaryota</taxon>
        <taxon>Fungi</taxon>
        <taxon>Dikarya</taxon>
        <taxon>Ascomycota</taxon>
        <taxon>Saccharomycotina</taxon>
        <taxon>Saccharomycetes</taxon>
        <taxon>Saccharomycetales</taxon>
        <taxon>Saccharomycetaceae</taxon>
        <taxon>Lachancea</taxon>
    </lineage>
</organism>
<feature type="compositionally biased region" description="Basic and acidic residues" evidence="1">
    <location>
        <begin position="103"/>
        <end position="114"/>
    </location>
</feature>
<dbReference type="InterPro" id="IPR014756">
    <property type="entry name" value="Ig_E-set"/>
</dbReference>
<dbReference type="AlphaFoldDB" id="A0A1G4M9J0"/>
<evidence type="ECO:0000256" key="1">
    <source>
        <dbReference type="SAM" id="MobiDB-lite"/>
    </source>
</evidence>
<reference evidence="2 3" key="1">
    <citation type="submission" date="2016-03" db="EMBL/GenBank/DDBJ databases">
        <authorList>
            <person name="Devillers H."/>
        </authorList>
    </citation>
    <scope>NUCLEOTIDE SEQUENCE [LARGE SCALE GENOMIC DNA]</scope>
    <source>
        <strain evidence="2">CBS 6772</strain>
    </source>
</reference>
<gene>
    <name evidence="2" type="ORF">LAFE_0C05358G</name>
</gene>
<evidence type="ECO:0000313" key="2">
    <source>
        <dbReference type="EMBL" id="SCW00491.1"/>
    </source>
</evidence>
<dbReference type="OrthoDB" id="5873279at2759"/>
<dbReference type="InterPro" id="IPR013783">
    <property type="entry name" value="Ig-like_fold"/>
</dbReference>
<keyword evidence="3" id="KW-1185">Reference proteome</keyword>
<dbReference type="EMBL" id="LT598485">
    <property type="protein sequence ID" value="SCW00491.1"/>
    <property type="molecule type" value="Genomic_DNA"/>
</dbReference>
<proteinExistence type="predicted"/>
<evidence type="ECO:0000313" key="3">
    <source>
        <dbReference type="Proteomes" id="UP000190831"/>
    </source>
</evidence>